<dbReference type="Gene3D" id="3.30.413.10">
    <property type="entry name" value="Sulfite Reductase Hemoprotein, domain 1"/>
    <property type="match status" value="1"/>
</dbReference>
<keyword evidence="7" id="KW-1185">Reference proteome</keyword>
<dbReference type="InterPro" id="IPR006067">
    <property type="entry name" value="NO2/SO3_Rdtase_4Fe4S_dom"/>
</dbReference>
<dbReference type="RefSeq" id="WP_354472466.1">
    <property type="nucleotide sequence ID" value="NZ_JBEPSB010000019.1"/>
</dbReference>
<evidence type="ECO:0000256" key="3">
    <source>
        <dbReference type="ARBA" id="ARBA00023004"/>
    </source>
</evidence>
<dbReference type="SUPFAM" id="SSF56014">
    <property type="entry name" value="Nitrite and sulphite reductase 4Fe-4S domain-like"/>
    <property type="match status" value="1"/>
</dbReference>
<sequence>MNAFRNNIPEKTFATLNENGEFTRLAVSPGIINKHYTPAQFQKIAEVVGEHGTIKYSASYSILLSVPSNGVEQAIKSLQEVGLYIAKQGSVVAMKACDFCDGDKMEAAAITEQLYNALEGIEVPKRIRLNVNGCASACYNAVYDDIGVVYQKDSFDIYLGAVPMGAHAQAGALFAKRVPMQHITGFLHQIITLYKEHGRQEEPFFKFYRRTKTAVFWQALKNE</sequence>
<keyword evidence="6" id="KW-0489">Methyltransferase</keyword>
<evidence type="ECO:0000256" key="2">
    <source>
        <dbReference type="ARBA" id="ARBA00022723"/>
    </source>
</evidence>
<organism evidence="6 7">
    <name type="scientific">Lysinibacillus parviboronicapiens</name>
    <dbReference type="NCBI Taxonomy" id="436516"/>
    <lineage>
        <taxon>Bacteria</taxon>
        <taxon>Bacillati</taxon>
        <taxon>Bacillota</taxon>
        <taxon>Bacilli</taxon>
        <taxon>Bacillales</taxon>
        <taxon>Bacillaceae</taxon>
        <taxon>Lysinibacillus</taxon>
    </lineage>
</organism>
<evidence type="ECO:0000259" key="5">
    <source>
        <dbReference type="Pfam" id="PF01077"/>
    </source>
</evidence>
<evidence type="ECO:0000256" key="1">
    <source>
        <dbReference type="ARBA" id="ARBA00022485"/>
    </source>
</evidence>
<protein>
    <submittedName>
        <fullName evidence="6">Precorrin-3B C17-methyltransferase</fullName>
        <ecNumber evidence="6">2.1.1.131</ecNumber>
    </submittedName>
</protein>
<comment type="caution">
    <text evidence="6">The sequence shown here is derived from an EMBL/GenBank/DDBJ whole genome shotgun (WGS) entry which is preliminary data.</text>
</comment>
<evidence type="ECO:0000313" key="6">
    <source>
        <dbReference type="EMBL" id="MET4562373.1"/>
    </source>
</evidence>
<dbReference type="EC" id="2.1.1.131" evidence="6"/>
<dbReference type="InterPro" id="IPR006066">
    <property type="entry name" value="NO2/SO3_Rdtase_FeS/sirohaem_BS"/>
</dbReference>
<dbReference type="Pfam" id="PF01077">
    <property type="entry name" value="NIR_SIR"/>
    <property type="match status" value="1"/>
</dbReference>
<dbReference type="GO" id="GO:0032259">
    <property type="term" value="P:methylation"/>
    <property type="evidence" value="ECO:0007669"/>
    <property type="project" value="UniProtKB-KW"/>
</dbReference>
<keyword evidence="2" id="KW-0479">Metal-binding</keyword>
<accession>A0ABV2PN49</accession>
<dbReference type="GO" id="GO:0030789">
    <property type="term" value="F:precorrin-3B C17-methyltransferase activity"/>
    <property type="evidence" value="ECO:0007669"/>
    <property type="project" value="UniProtKB-EC"/>
</dbReference>
<keyword evidence="3" id="KW-0408">Iron</keyword>
<keyword evidence="6" id="KW-0808">Transferase</keyword>
<keyword evidence="1" id="KW-0004">4Fe-4S</keyword>
<dbReference type="InterPro" id="IPR045854">
    <property type="entry name" value="NO2/SO3_Rdtase_4Fe4S_sf"/>
</dbReference>
<keyword evidence="4" id="KW-0411">Iron-sulfur</keyword>
<dbReference type="PROSITE" id="PS00365">
    <property type="entry name" value="NIR_SIR"/>
    <property type="match status" value="1"/>
</dbReference>
<proteinExistence type="predicted"/>
<reference evidence="6 7" key="1">
    <citation type="submission" date="2024-06" db="EMBL/GenBank/DDBJ databases">
        <title>Sorghum-associated microbial communities from plants grown in Nebraska, USA.</title>
        <authorList>
            <person name="Schachtman D."/>
        </authorList>
    </citation>
    <scope>NUCLEOTIDE SEQUENCE [LARGE SCALE GENOMIC DNA]</scope>
    <source>
        <strain evidence="6 7">736</strain>
    </source>
</reference>
<dbReference type="Proteomes" id="UP001549363">
    <property type="component" value="Unassembled WGS sequence"/>
</dbReference>
<gene>
    <name evidence="6" type="ORF">ABIA69_003563</name>
</gene>
<dbReference type="EMBL" id="JBEPSB010000019">
    <property type="protein sequence ID" value="MET4562373.1"/>
    <property type="molecule type" value="Genomic_DNA"/>
</dbReference>
<evidence type="ECO:0000313" key="7">
    <source>
        <dbReference type="Proteomes" id="UP001549363"/>
    </source>
</evidence>
<evidence type="ECO:0000256" key="4">
    <source>
        <dbReference type="ARBA" id="ARBA00023014"/>
    </source>
</evidence>
<name>A0ABV2PN49_9BACI</name>
<feature type="domain" description="Nitrite/sulphite reductase 4Fe-4S" evidence="5">
    <location>
        <begin position="107"/>
        <end position="202"/>
    </location>
</feature>